<evidence type="ECO:0000259" key="5">
    <source>
        <dbReference type="Pfam" id="PF00155"/>
    </source>
</evidence>
<dbReference type="InterPro" id="IPR015421">
    <property type="entry name" value="PyrdxlP-dep_Trfase_major"/>
</dbReference>
<keyword evidence="7" id="KW-1185">Reference proteome</keyword>
<sequence length="418" mass="45873">MVSNTTRALRPFFGFQKAERFGHREAAAFSDTSRFRSIRQYQMLGQSWGIENPFFKIQESRSKRSVTIDGKQLVNFGWCDYLGLSDHPEVMAAARSAIDAFGCCISASRMISGSLDMHRQLETELADFFGFENSLTFVSGHAANVSTIATLVNKGDLVIHDEFVHNSAIVGARLSGAEIKPFKHNDLESLVRLLLQNRDSFQNVLIVIEGLCSTEGDCVDLSGLIEIKEKFGCWLMIDDAHGVGVLGESGRGVAEYAGVDPRKIDIFMGTLSKSLASCGGFIAGNADLIELLKYSAPGFVYSVGLPPAVTAAALASLRILKREPERVHRLHDNSKLFFRDCRARGFDTGTSIGLGMVPVIVGSVKNTGKLLERMQEQGFNPSPIIYPGVRFNASRLRFFISSEHSVDELQSCAEALSR</sequence>
<dbReference type="CDD" id="cd06454">
    <property type="entry name" value="KBL_like"/>
    <property type="match status" value="1"/>
</dbReference>
<dbReference type="OrthoDB" id="9807157at2"/>
<keyword evidence="2" id="KW-0808">Transferase</keyword>
<dbReference type="InterPro" id="IPR004839">
    <property type="entry name" value="Aminotransferase_I/II_large"/>
</dbReference>
<dbReference type="PANTHER" id="PTHR13693">
    <property type="entry name" value="CLASS II AMINOTRANSFERASE/8-AMINO-7-OXONONANOATE SYNTHASE"/>
    <property type="match status" value="1"/>
</dbReference>
<evidence type="ECO:0000256" key="1">
    <source>
        <dbReference type="ARBA" id="ARBA00001933"/>
    </source>
</evidence>
<protein>
    <submittedName>
        <fullName evidence="6">8-amino-7-oxononanoate synthase</fullName>
    </submittedName>
</protein>
<evidence type="ECO:0000256" key="2">
    <source>
        <dbReference type="ARBA" id="ARBA00022679"/>
    </source>
</evidence>
<organism evidence="6 7">
    <name type="scientific">Hyphomicrobium facile</name>
    <dbReference type="NCBI Taxonomy" id="51670"/>
    <lineage>
        <taxon>Bacteria</taxon>
        <taxon>Pseudomonadati</taxon>
        <taxon>Pseudomonadota</taxon>
        <taxon>Alphaproteobacteria</taxon>
        <taxon>Hyphomicrobiales</taxon>
        <taxon>Hyphomicrobiaceae</taxon>
        <taxon>Hyphomicrobium</taxon>
    </lineage>
</organism>
<evidence type="ECO:0000256" key="3">
    <source>
        <dbReference type="ARBA" id="ARBA00022898"/>
    </source>
</evidence>
<feature type="domain" description="Aminotransferase class I/classII large" evidence="5">
    <location>
        <begin position="72"/>
        <end position="416"/>
    </location>
</feature>
<dbReference type="EMBL" id="FPCH01000004">
    <property type="protein sequence ID" value="SFV38635.1"/>
    <property type="molecule type" value="Genomic_DNA"/>
</dbReference>
<dbReference type="AlphaFoldDB" id="A0A1I7NVC9"/>
<dbReference type="Gene3D" id="3.40.640.10">
    <property type="entry name" value="Type I PLP-dependent aspartate aminotransferase-like (Major domain)"/>
    <property type="match status" value="1"/>
</dbReference>
<dbReference type="InterPro" id="IPR050087">
    <property type="entry name" value="AON_synthase_class-II"/>
</dbReference>
<proteinExistence type="inferred from homology"/>
<dbReference type="PROSITE" id="PS00599">
    <property type="entry name" value="AA_TRANSFER_CLASS_2"/>
    <property type="match status" value="1"/>
</dbReference>
<keyword evidence="3 4" id="KW-0663">Pyridoxal phosphate</keyword>
<dbReference type="Proteomes" id="UP000199423">
    <property type="component" value="Unassembled WGS sequence"/>
</dbReference>
<dbReference type="Gene3D" id="3.90.1150.10">
    <property type="entry name" value="Aspartate Aminotransferase, domain 1"/>
    <property type="match status" value="1"/>
</dbReference>
<reference evidence="7" key="1">
    <citation type="submission" date="2016-10" db="EMBL/GenBank/DDBJ databases">
        <authorList>
            <person name="Varghese N."/>
            <person name="Submissions S."/>
        </authorList>
    </citation>
    <scope>NUCLEOTIDE SEQUENCE [LARGE SCALE GENOMIC DNA]</scope>
    <source>
        <strain evidence="7">DSM 1565</strain>
    </source>
</reference>
<dbReference type="InterPro" id="IPR001917">
    <property type="entry name" value="Aminotrans_II_pyridoxalP_BS"/>
</dbReference>
<comment type="similarity">
    <text evidence="4">Belongs to the class-II pyridoxal-phosphate-dependent aminotransferase family.</text>
</comment>
<dbReference type="GO" id="GO:0016740">
    <property type="term" value="F:transferase activity"/>
    <property type="evidence" value="ECO:0007669"/>
    <property type="project" value="UniProtKB-KW"/>
</dbReference>
<dbReference type="InterPro" id="IPR015424">
    <property type="entry name" value="PyrdxlP-dep_Trfase"/>
</dbReference>
<evidence type="ECO:0000313" key="7">
    <source>
        <dbReference type="Proteomes" id="UP000199423"/>
    </source>
</evidence>
<accession>A0A1I7NVC9</accession>
<dbReference type="GO" id="GO:0030170">
    <property type="term" value="F:pyridoxal phosphate binding"/>
    <property type="evidence" value="ECO:0007669"/>
    <property type="project" value="InterPro"/>
</dbReference>
<evidence type="ECO:0000256" key="4">
    <source>
        <dbReference type="RuleBase" id="RU003693"/>
    </source>
</evidence>
<dbReference type="SUPFAM" id="SSF53383">
    <property type="entry name" value="PLP-dependent transferases"/>
    <property type="match status" value="1"/>
</dbReference>
<dbReference type="Pfam" id="PF00155">
    <property type="entry name" value="Aminotran_1_2"/>
    <property type="match status" value="1"/>
</dbReference>
<dbReference type="STRING" id="51670.SAMN04488557_3767"/>
<dbReference type="InterPro" id="IPR015422">
    <property type="entry name" value="PyrdxlP-dep_Trfase_small"/>
</dbReference>
<comment type="cofactor">
    <cofactor evidence="1 4">
        <name>pyridoxal 5'-phosphate</name>
        <dbReference type="ChEBI" id="CHEBI:597326"/>
    </cofactor>
</comment>
<name>A0A1I7NVC9_9HYPH</name>
<gene>
    <name evidence="6" type="ORF">SAMN04488557_3767</name>
</gene>
<evidence type="ECO:0000313" key="6">
    <source>
        <dbReference type="EMBL" id="SFV38635.1"/>
    </source>
</evidence>